<dbReference type="OrthoDB" id="6522570at2"/>
<dbReference type="RefSeq" id="WP_093312874.1">
    <property type="nucleotide sequence ID" value="NZ_FOZG01000001.1"/>
</dbReference>
<feature type="domain" description="SsuA/THI5-like" evidence="2">
    <location>
        <begin position="90"/>
        <end position="259"/>
    </location>
</feature>
<protein>
    <submittedName>
        <fullName evidence="3">Sulfonate transport system substrate-binding protein</fullName>
    </submittedName>
</protein>
<organism evidence="3 4">
    <name type="scientific">Sphingomonas jatrophae</name>
    <dbReference type="NCBI Taxonomy" id="1166337"/>
    <lineage>
        <taxon>Bacteria</taxon>
        <taxon>Pseudomonadati</taxon>
        <taxon>Pseudomonadota</taxon>
        <taxon>Alphaproteobacteria</taxon>
        <taxon>Sphingomonadales</taxon>
        <taxon>Sphingomonadaceae</taxon>
        <taxon>Sphingomonas</taxon>
    </lineage>
</organism>
<proteinExistence type="predicted"/>
<feature type="chain" id="PRO_5011751327" evidence="1">
    <location>
        <begin position="25"/>
        <end position="355"/>
    </location>
</feature>
<name>A0A1I6K9Z2_9SPHN</name>
<dbReference type="EMBL" id="FOZG01000001">
    <property type="protein sequence ID" value="SFR88042.1"/>
    <property type="molecule type" value="Genomic_DNA"/>
</dbReference>
<keyword evidence="1" id="KW-0732">Signal</keyword>
<feature type="signal peptide" evidence="1">
    <location>
        <begin position="1"/>
        <end position="24"/>
    </location>
</feature>
<dbReference type="Gene3D" id="3.40.190.10">
    <property type="entry name" value="Periplasmic binding protein-like II"/>
    <property type="match status" value="2"/>
</dbReference>
<keyword evidence="4" id="KW-1185">Reference proteome</keyword>
<evidence type="ECO:0000313" key="4">
    <source>
        <dbReference type="Proteomes" id="UP000198824"/>
    </source>
</evidence>
<dbReference type="Proteomes" id="UP000198824">
    <property type="component" value="Unassembled WGS sequence"/>
</dbReference>
<evidence type="ECO:0000259" key="2">
    <source>
        <dbReference type="Pfam" id="PF09084"/>
    </source>
</evidence>
<dbReference type="Pfam" id="PF09084">
    <property type="entry name" value="NMT1"/>
    <property type="match status" value="1"/>
</dbReference>
<dbReference type="PANTHER" id="PTHR30024">
    <property type="entry name" value="ALIPHATIC SULFONATES-BINDING PROTEIN-RELATED"/>
    <property type="match status" value="1"/>
</dbReference>
<dbReference type="InterPro" id="IPR015168">
    <property type="entry name" value="SsuA/THI5"/>
</dbReference>
<evidence type="ECO:0000256" key="1">
    <source>
        <dbReference type="SAM" id="SignalP"/>
    </source>
</evidence>
<reference evidence="3 4" key="1">
    <citation type="submission" date="2016-10" db="EMBL/GenBank/DDBJ databases">
        <authorList>
            <person name="de Groot N.N."/>
        </authorList>
    </citation>
    <scope>NUCLEOTIDE SEQUENCE [LARGE SCALE GENOMIC DNA]</scope>
    <source>
        <strain evidence="3 4">S5-249</strain>
    </source>
</reference>
<dbReference type="PANTHER" id="PTHR30024:SF21">
    <property type="entry name" value="ABC TRANSPORTER SUBSTRATE-BINDING PROTEIN"/>
    <property type="match status" value="1"/>
</dbReference>
<dbReference type="AlphaFoldDB" id="A0A1I6K9Z2"/>
<dbReference type="STRING" id="1166337.SAMN05192580_1491"/>
<gene>
    <name evidence="3" type="ORF">SAMN05192580_1491</name>
</gene>
<dbReference type="PROSITE" id="PS51257">
    <property type="entry name" value="PROKAR_LIPOPROTEIN"/>
    <property type="match status" value="1"/>
</dbReference>
<dbReference type="SUPFAM" id="SSF53850">
    <property type="entry name" value="Periplasmic binding protein-like II"/>
    <property type="match status" value="1"/>
</dbReference>
<sequence length="355" mass="37287">MKLTRRNAVLALAALLAACSGGGAGEQPKIVRIIAGGSTVHGKYVPGNLTGVVESEGWLKQQLASRGYALEFVDMPHAIGGPMINEGFANKSLEFASYGDLPAVIGAAGGSPIRLVLSQTGVFNSYLLVPTGSPARSIADLKGKRLALHRGRPWECALARAAEAAGLTINDFKVINVNPSAGAAALAAGKVDAFVGPVADADRLQREGAGRILWSTKQAPAAWAARTEIWGRKDFVADHPELATLVAAAYLHAGKWASADGNRDAYIKRLSLETPESAIRADLADAGPWKARFAPLDPAVLKDHYRYIIDYAAKTGLIGDKPSFEDLTDTGLTANALKLADAEGFWSAPPTTPAQ</sequence>
<accession>A0A1I6K9Z2</accession>
<evidence type="ECO:0000313" key="3">
    <source>
        <dbReference type="EMBL" id="SFR88042.1"/>
    </source>
</evidence>